<organism evidence="2">
    <name type="scientific">marine sediment metagenome</name>
    <dbReference type="NCBI Taxonomy" id="412755"/>
    <lineage>
        <taxon>unclassified sequences</taxon>
        <taxon>metagenomes</taxon>
        <taxon>ecological metagenomes</taxon>
    </lineage>
</organism>
<evidence type="ECO:0000313" key="2">
    <source>
        <dbReference type="EMBL" id="GAI53503.1"/>
    </source>
</evidence>
<proteinExistence type="predicted"/>
<sequence>TGLGTTRILEAIRRSGNKIRFYQASSSEMFGESKPPQNEEKAVLQVCEGLRKYDQYERC</sequence>
<feature type="non-terminal residue" evidence="2">
    <location>
        <position position="1"/>
    </location>
</feature>
<evidence type="ECO:0000259" key="1">
    <source>
        <dbReference type="Pfam" id="PF16363"/>
    </source>
</evidence>
<gene>
    <name evidence="2" type="ORF">S06H3_59964</name>
</gene>
<comment type="caution">
    <text evidence="2">The sequence shown here is derived from an EMBL/GenBank/DDBJ whole genome shotgun (WGS) entry which is preliminary data.</text>
</comment>
<dbReference type="Pfam" id="PF16363">
    <property type="entry name" value="GDP_Man_Dehyd"/>
    <property type="match status" value="1"/>
</dbReference>
<dbReference type="Gene3D" id="3.40.50.720">
    <property type="entry name" value="NAD(P)-binding Rossmann-like Domain"/>
    <property type="match status" value="1"/>
</dbReference>
<protein>
    <recommendedName>
        <fullName evidence="1">NAD(P)-binding domain-containing protein</fullName>
    </recommendedName>
</protein>
<dbReference type="AlphaFoldDB" id="X1PCD1"/>
<feature type="domain" description="NAD(P)-binding" evidence="1">
    <location>
        <begin position="2"/>
        <end position="41"/>
    </location>
</feature>
<name>X1PCD1_9ZZZZ</name>
<reference evidence="2" key="1">
    <citation type="journal article" date="2014" name="Front. Microbiol.">
        <title>High frequency of phylogenetically diverse reductive dehalogenase-homologous genes in deep subseafloor sedimentary metagenomes.</title>
        <authorList>
            <person name="Kawai M."/>
            <person name="Futagami T."/>
            <person name="Toyoda A."/>
            <person name="Takaki Y."/>
            <person name="Nishi S."/>
            <person name="Hori S."/>
            <person name="Arai W."/>
            <person name="Tsubouchi T."/>
            <person name="Morono Y."/>
            <person name="Uchiyama I."/>
            <person name="Ito T."/>
            <person name="Fujiyama A."/>
            <person name="Inagaki F."/>
            <person name="Takami H."/>
        </authorList>
    </citation>
    <scope>NUCLEOTIDE SEQUENCE</scope>
    <source>
        <strain evidence="2">Expedition CK06-06</strain>
    </source>
</reference>
<dbReference type="InterPro" id="IPR016040">
    <property type="entry name" value="NAD(P)-bd_dom"/>
</dbReference>
<accession>X1PCD1</accession>
<dbReference type="EMBL" id="BARV01039047">
    <property type="protein sequence ID" value="GAI53503.1"/>
    <property type="molecule type" value="Genomic_DNA"/>
</dbReference>